<keyword evidence="3" id="KW-0813">Transport</keyword>
<dbReference type="Gene3D" id="3.90.76.10">
    <property type="entry name" value="Dipeptide-binding Protein, Domain 1"/>
    <property type="match status" value="1"/>
</dbReference>
<dbReference type="GO" id="GO:0043190">
    <property type="term" value="C:ATP-binding cassette (ABC) transporter complex"/>
    <property type="evidence" value="ECO:0007669"/>
    <property type="project" value="InterPro"/>
</dbReference>
<evidence type="ECO:0000256" key="6">
    <source>
        <dbReference type="SAM" id="SignalP"/>
    </source>
</evidence>
<dbReference type="AlphaFoldDB" id="A0A9E5MNJ8"/>
<dbReference type="InterPro" id="IPR039424">
    <property type="entry name" value="SBP_5"/>
</dbReference>
<feature type="domain" description="Solute-binding protein family 5" evidence="7">
    <location>
        <begin position="86"/>
        <end position="465"/>
    </location>
</feature>
<dbReference type="PIRSF" id="PIRSF002741">
    <property type="entry name" value="MppA"/>
    <property type="match status" value="1"/>
</dbReference>
<evidence type="ECO:0000256" key="2">
    <source>
        <dbReference type="ARBA" id="ARBA00005695"/>
    </source>
</evidence>
<dbReference type="RefSeq" id="WP_167190482.1">
    <property type="nucleotide sequence ID" value="NZ_JAAONZ010000018.1"/>
</dbReference>
<protein>
    <submittedName>
        <fullName evidence="8">Peptide ABC transporter substrate-binding protein</fullName>
    </submittedName>
</protein>
<comment type="subcellular location">
    <subcellularLocation>
        <location evidence="1">Cell envelope</location>
    </subcellularLocation>
</comment>
<dbReference type="CDD" id="cd08504">
    <property type="entry name" value="PBP2_OppA"/>
    <property type="match status" value="1"/>
</dbReference>
<keyword evidence="4 6" id="KW-0732">Signal</keyword>
<name>A0A9E5MNJ8_9GAMM</name>
<dbReference type="EMBL" id="JAAONZ010000018">
    <property type="protein sequence ID" value="NHO67558.1"/>
    <property type="molecule type" value="Genomic_DNA"/>
</dbReference>
<feature type="signal peptide" evidence="6">
    <location>
        <begin position="1"/>
        <end position="35"/>
    </location>
</feature>
<evidence type="ECO:0000256" key="1">
    <source>
        <dbReference type="ARBA" id="ARBA00004196"/>
    </source>
</evidence>
<dbReference type="Gene3D" id="3.10.105.10">
    <property type="entry name" value="Dipeptide-binding Protein, Domain 3"/>
    <property type="match status" value="1"/>
</dbReference>
<sequence length="592" mass="66534">MTRAASHRQRSGRNRGQWSLLLCLLITVVSAAVQATDLDYQSRTVTVAMSQEPPDMNAITSTDAVSGMLLGHVMEGLLRYDPNGDLVGGVAQRWQLRDDGATFWLRPDAKWSDGSPVTAQDFVFSWQQAVTPAVASEYASILFPVQNAQAINDGQMAPSTLGVRALDDHTLEVSLHQPCPYFLGLTAFRTLFPVKESFYRSRGSRYAAEARDMLYNGPFALTRWVHGASVRMEKNPHYWGREHVWLNRIDVPYITEDPNAHMNLYRDHKIAMASSLNSESLEGALRERMQIKSYLDGAIFYIEFNHRDARVTRNRNLRKAIQQVFNTDDLVYKVMGSPGSFPTYTLFPRWLKGKQDFFVREYPAQKPELNVTKARAYLDKAKQELGVAKIPPISLLADDSPGGQKTAEYLQTLLGQSLGLEIRVDMQIFKQRLAKTGSGDFDMVVSGWGPDYEDLLTYGDLFASHNLNNRGRYRNERYDHWVAVAQSSLDVAERMHAFDQMQKILFADAVIVPLYERGNVYVQNPRLQGVLRRALGGDPNFNYASIQPEVSVNAETSVNPESRLNPKTRIAPGSGLTPNAHRGAGVILEKEP</sequence>
<dbReference type="PANTHER" id="PTHR30290:SF10">
    <property type="entry name" value="PERIPLASMIC OLIGOPEPTIDE-BINDING PROTEIN-RELATED"/>
    <property type="match status" value="1"/>
</dbReference>
<accession>A0A9E5MNJ8</accession>
<dbReference type="InterPro" id="IPR000914">
    <property type="entry name" value="SBP_5_dom"/>
</dbReference>
<reference evidence="8" key="1">
    <citation type="submission" date="2020-03" db="EMBL/GenBank/DDBJ databases">
        <authorList>
            <person name="Guo F."/>
        </authorList>
    </citation>
    <scope>NUCLEOTIDE SEQUENCE</scope>
    <source>
        <strain evidence="8">JCM 30134</strain>
    </source>
</reference>
<feature type="chain" id="PRO_5038781560" evidence="6">
    <location>
        <begin position="36"/>
        <end position="592"/>
    </location>
</feature>
<evidence type="ECO:0000256" key="5">
    <source>
        <dbReference type="SAM" id="MobiDB-lite"/>
    </source>
</evidence>
<evidence type="ECO:0000313" key="8">
    <source>
        <dbReference type="EMBL" id="NHO67558.1"/>
    </source>
</evidence>
<dbReference type="GO" id="GO:1904680">
    <property type="term" value="F:peptide transmembrane transporter activity"/>
    <property type="evidence" value="ECO:0007669"/>
    <property type="project" value="TreeGrafter"/>
</dbReference>
<evidence type="ECO:0000256" key="4">
    <source>
        <dbReference type="ARBA" id="ARBA00022729"/>
    </source>
</evidence>
<dbReference type="GO" id="GO:0030288">
    <property type="term" value="C:outer membrane-bounded periplasmic space"/>
    <property type="evidence" value="ECO:0007669"/>
    <property type="project" value="UniProtKB-ARBA"/>
</dbReference>
<evidence type="ECO:0000259" key="7">
    <source>
        <dbReference type="Pfam" id="PF00496"/>
    </source>
</evidence>
<dbReference type="GO" id="GO:0015833">
    <property type="term" value="P:peptide transport"/>
    <property type="evidence" value="ECO:0007669"/>
    <property type="project" value="TreeGrafter"/>
</dbReference>
<proteinExistence type="inferred from homology"/>
<dbReference type="PANTHER" id="PTHR30290">
    <property type="entry name" value="PERIPLASMIC BINDING COMPONENT OF ABC TRANSPORTER"/>
    <property type="match status" value="1"/>
</dbReference>
<dbReference type="Pfam" id="PF00496">
    <property type="entry name" value="SBP_bac_5"/>
    <property type="match status" value="1"/>
</dbReference>
<evidence type="ECO:0000313" key="9">
    <source>
        <dbReference type="Proteomes" id="UP000787472"/>
    </source>
</evidence>
<gene>
    <name evidence="8" type="ORF">G8770_18590</name>
</gene>
<feature type="region of interest" description="Disordered" evidence="5">
    <location>
        <begin position="556"/>
        <end position="592"/>
    </location>
</feature>
<dbReference type="Gene3D" id="3.40.190.10">
    <property type="entry name" value="Periplasmic binding protein-like II"/>
    <property type="match status" value="1"/>
</dbReference>
<dbReference type="InterPro" id="IPR030678">
    <property type="entry name" value="Peptide/Ni-bd"/>
</dbReference>
<comment type="caution">
    <text evidence="8">The sequence shown here is derived from an EMBL/GenBank/DDBJ whole genome shotgun (WGS) entry which is preliminary data.</text>
</comment>
<organism evidence="8 9">
    <name type="scientific">Pseudomaricurvus hydrocarbonicus</name>
    <dbReference type="NCBI Taxonomy" id="1470433"/>
    <lineage>
        <taxon>Bacteria</taxon>
        <taxon>Pseudomonadati</taxon>
        <taxon>Pseudomonadota</taxon>
        <taxon>Gammaproteobacteria</taxon>
        <taxon>Cellvibrionales</taxon>
        <taxon>Cellvibrionaceae</taxon>
        <taxon>Pseudomaricurvus</taxon>
    </lineage>
</organism>
<dbReference type="SUPFAM" id="SSF53850">
    <property type="entry name" value="Periplasmic binding protein-like II"/>
    <property type="match status" value="1"/>
</dbReference>
<evidence type="ECO:0000256" key="3">
    <source>
        <dbReference type="ARBA" id="ARBA00022448"/>
    </source>
</evidence>
<comment type="similarity">
    <text evidence="2">Belongs to the bacterial solute-binding protein 5 family.</text>
</comment>
<dbReference type="FunFam" id="3.90.76.10:FF:000001">
    <property type="entry name" value="Oligopeptide ABC transporter substrate-binding protein"/>
    <property type="match status" value="1"/>
</dbReference>
<keyword evidence="9" id="KW-1185">Reference proteome</keyword>
<dbReference type="Proteomes" id="UP000787472">
    <property type="component" value="Unassembled WGS sequence"/>
</dbReference>